<evidence type="ECO:0000256" key="1">
    <source>
        <dbReference type="SAM" id="Phobius"/>
    </source>
</evidence>
<evidence type="ECO:0000313" key="2">
    <source>
        <dbReference type="EMBL" id="KGQ69364.1"/>
    </source>
</evidence>
<reference evidence="2 3" key="1">
    <citation type="submission" date="2014-11" db="EMBL/GenBank/DDBJ databases">
        <title>Draft genome sequence of Chelonobacter oris 1662T, associated with respiratory disease in Hermann's Tortoises.</title>
        <authorList>
            <person name="Kudirkiene E."/>
            <person name="Hansen M.J."/>
            <person name="Bojesen A.M."/>
        </authorList>
    </citation>
    <scope>NUCLEOTIDE SEQUENCE [LARGE SCALE GENOMIC DNA]</scope>
    <source>
        <strain evidence="2 3">1662</strain>
    </source>
</reference>
<dbReference type="OrthoDB" id="5354324at2"/>
<dbReference type="STRING" id="505317.OA57_11890"/>
<feature type="transmembrane region" description="Helical" evidence="1">
    <location>
        <begin position="155"/>
        <end position="176"/>
    </location>
</feature>
<comment type="caution">
    <text evidence="2">The sequence shown here is derived from an EMBL/GenBank/DDBJ whole genome shotgun (WGS) entry which is preliminary data.</text>
</comment>
<evidence type="ECO:0008006" key="4">
    <source>
        <dbReference type="Google" id="ProtNLM"/>
    </source>
</evidence>
<dbReference type="Pfam" id="PF07509">
    <property type="entry name" value="DUF1523"/>
    <property type="match status" value="1"/>
</dbReference>
<keyword evidence="3" id="KW-1185">Reference proteome</keyword>
<protein>
    <recommendedName>
        <fullName evidence="4">DUF1523 domain-containing protein</fullName>
    </recommendedName>
</protein>
<accession>A0A0A3B6Y7</accession>
<gene>
    <name evidence="2" type="ORF">OA57_11890</name>
</gene>
<dbReference type="EMBL" id="JSUM01000027">
    <property type="protein sequence ID" value="KGQ69364.1"/>
    <property type="molecule type" value="Genomic_DNA"/>
</dbReference>
<dbReference type="RefSeq" id="WP_034618165.1">
    <property type="nucleotide sequence ID" value="NZ_JSUM01000027.1"/>
</dbReference>
<organism evidence="2 3">
    <name type="scientific">Chelonobacter oris</name>
    <dbReference type="NCBI Taxonomy" id="505317"/>
    <lineage>
        <taxon>Bacteria</taxon>
        <taxon>Pseudomonadati</taxon>
        <taxon>Pseudomonadota</taxon>
        <taxon>Gammaproteobacteria</taxon>
        <taxon>Pasteurellales</taxon>
        <taxon>Pasteurellaceae</taxon>
        <taxon>Chelonobacter</taxon>
    </lineage>
</organism>
<keyword evidence="1" id="KW-0812">Transmembrane</keyword>
<sequence length="184" mass="21462">MAKFTLRRGITLFFILVTLLIHGVLFATVNFYFPHYEVTHITGVEVKRVDKDGPITKSNPADGPTRDVYYIYTQKPNTDKVMVYRNEDTRWGFPFYFKFNSADLQAKAQGFAVDKKTVQAKYYGWRLVMFDEFRNMTSMKEVQPDATPAWPVAGYILYFLLLITLFLSIQFIRGWFDSENESGK</sequence>
<keyword evidence="1" id="KW-1133">Transmembrane helix</keyword>
<proteinExistence type="predicted"/>
<keyword evidence="1" id="KW-0472">Membrane</keyword>
<dbReference type="Proteomes" id="UP000030380">
    <property type="component" value="Unassembled WGS sequence"/>
</dbReference>
<dbReference type="AlphaFoldDB" id="A0A0A3B6Y7"/>
<dbReference type="InterPro" id="IPR011088">
    <property type="entry name" value="Phage_phiNM3_A0EWY4"/>
</dbReference>
<evidence type="ECO:0000313" key="3">
    <source>
        <dbReference type="Proteomes" id="UP000030380"/>
    </source>
</evidence>
<name>A0A0A3B6Y7_9PAST</name>
<feature type="transmembrane region" description="Helical" evidence="1">
    <location>
        <begin position="12"/>
        <end position="33"/>
    </location>
</feature>